<keyword evidence="1" id="KW-0067">ATP-binding</keyword>
<protein>
    <submittedName>
        <fullName evidence="5">Cell filamentation protein Fic</fullName>
    </submittedName>
</protein>
<dbReference type="InterPro" id="IPR025758">
    <property type="entry name" value="Fic/DOC_N"/>
</dbReference>
<reference evidence="6" key="1">
    <citation type="submission" date="2017-09" db="EMBL/GenBank/DDBJ databases">
        <title>Depth-based differentiation of microbial function through sediment-hosted aquifers and enrichment of novel symbionts in the deep terrestrial subsurface.</title>
        <authorList>
            <person name="Probst A.J."/>
            <person name="Ladd B."/>
            <person name="Jarett J.K."/>
            <person name="Geller-Mcgrath D.E."/>
            <person name="Sieber C.M.K."/>
            <person name="Emerson J.B."/>
            <person name="Anantharaman K."/>
            <person name="Thomas B.C."/>
            <person name="Malmstrom R."/>
            <person name="Stieglmeier M."/>
            <person name="Klingl A."/>
            <person name="Woyke T."/>
            <person name="Ryan C.M."/>
            <person name="Banfield J.F."/>
        </authorList>
    </citation>
    <scope>NUCLEOTIDE SEQUENCE [LARGE SCALE GENOMIC DNA]</scope>
</reference>
<dbReference type="PROSITE" id="PS51459">
    <property type="entry name" value="FIDO"/>
    <property type="match status" value="1"/>
</dbReference>
<keyword evidence="1" id="KW-0547">Nucleotide-binding</keyword>
<feature type="binding site" evidence="1">
    <location>
        <position position="239"/>
    </location>
    <ligand>
        <name>ATP</name>
        <dbReference type="ChEBI" id="CHEBI:30616"/>
    </ligand>
</feature>
<accession>A0A2H0WLM5</accession>
<dbReference type="InterPro" id="IPR003812">
    <property type="entry name" value="Fido"/>
</dbReference>
<sequence length="360" mass="41696">MKNSYTPKNLPIENLKWESFVHLIGKANAEIARFDGLLQTIPNPSVLLSPLATNEAVLSSRIEGTQATLKEVLEYEANPQKEAKKYEDIQEVINYRKALKETIDEMEKFSLSTRVIKKAHEILLQGVRGANKDRGNFRRQQVFIGKSGATIEQVTYVPPSAEKISDLMSNLEKYIHSDDKDLLVQLAIVHAQFEMIHPFMDGNGRVGRMMLPLFLYFKKAIFYPSFYLSEYLESHRDEYYRALLDISENNNWEGWITFFLQAVAEQSKENIAKAKKIINLYGLKKQRITELTKSQFSIKILDALFVMPIFQSGDFIKISKIPRDSAFKLLRKLEENQVIVSNNKKKNRLYFFRKLLDIVK</sequence>
<dbReference type="PANTHER" id="PTHR13504:SF38">
    <property type="entry name" value="FIDO DOMAIN-CONTAINING PROTEIN"/>
    <property type="match status" value="1"/>
</dbReference>
<feature type="active site" evidence="2">
    <location>
        <position position="197"/>
    </location>
</feature>
<dbReference type="InterPro" id="IPR026287">
    <property type="entry name" value="SoFic-like"/>
</dbReference>
<feature type="binding site" evidence="3">
    <location>
        <begin position="201"/>
        <end position="208"/>
    </location>
    <ligand>
        <name>ATP</name>
        <dbReference type="ChEBI" id="CHEBI:30616"/>
    </ligand>
</feature>
<dbReference type="InterPro" id="IPR036597">
    <property type="entry name" value="Fido-like_dom_sf"/>
</dbReference>
<evidence type="ECO:0000313" key="5">
    <source>
        <dbReference type="EMBL" id="PIS13557.1"/>
    </source>
</evidence>
<feature type="binding site" evidence="3">
    <location>
        <begin position="239"/>
        <end position="240"/>
    </location>
    <ligand>
        <name>ATP</name>
        <dbReference type="ChEBI" id="CHEBI:30616"/>
    </ligand>
</feature>
<feature type="domain" description="Fido" evidence="4">
    <location>
        <begin position="111"/>
        <end position="261"/>
    </location>
</feature>
<feature type="binding site" evidence="1">
    <location>
        <position position="63"/>
    </location>
    <ligand>
        <name>ATP</name>
        <dbReference type="ChEBI" id="CHEBI:30616"/>
    </ligand>
</feature>
<dbReference type="Pfam" id="PF13784">
    <property type="entry name" value="Fic_N"/>
    <property type="match status" value="1"/>
</dbReference>
<evidence type="ECO:0000256" key="2">
    <source>
        <dbReference type="PIRSR" id="PIRSR640198-1"/>
    </source>
</evidence>
<evidence type="ECO:0000256" key="1">
    <source>
        <dbReference type="PIRSR" id="PIRSR038925-1"/>
    </source>
</evidence>
<dbReference type="PANTHER" id="PTHR13504">
    <property type="entry name" value="FIDO DOMAIN-CONTAINING PROTEIN DDB_G0283145"/>
    <property type="match status" value="1"/>
</dbReference>
<dbReference type="SUPFAM" id="SSF140931">
    <property type="entry name" value="Fic-like"/>
    <property type="match status" value="1"/>
</dbReference>
<name>A0A2H0WLM5_9BACT</name>
<dbReference type="Proteomes" id="UP000230353">
    <property type="component" value="Unassembled WGS sequence"/>
</dbReference>
<evidence type="ECO:0000313" key="6">
    <source>
        <dbReference type="Proteomes" id="UP000230353"/>
    </source>
</evidence>
<dbReference type="InterPro" id="IPR040198">
    <property type="entry name" value="Fido_containing"/>
</dbReference>
<gene>
    <name evidence="5" type="ORF">COT67_01090</name>
</gene>
<dbReference type="GO" id="GO:0005524">
    <property type="term" value="F:ATP binding"/>
    <property type="evidence" value="ECO:0007669"/>
    <property type="project" value="UniProtKB-KW"/>
</dbReference>
<evidence type="ECO:0000256" key="3">
    <source>
        <dbReference type="PIRSR" id="PIRSR640198-2"/>
    </source>
</evidence>
<dbReference type="EMBL" id="PEZL01000015">
    <property type="protein sequence ID" value="PIS13557.1"/>
    <property type="molecule type" value="Genomic_DNA"/>
</dbReference>
<dbReference type="Gene3D" id="1.10.3290.10">
    <property type="entry name" value="Fido-like domain"/>
    <property type="match status" value="1"/>
</dbReference>
<comment type="caution">
    <text evidence="5">The sequence shown here is derived from an EMBL/GenBank/DDBJ whole genome shotgun (WGS) entry which is preliminary data.</text>
</comment>
<feature type="binding site" evidence="1">
    <location>
        <begin position="202"/>
        <end position="208"/>
    </location>
    <ligand>
        <name>ATP</name>
        <dbReference type="ChEBI" id="CHEBI:30616"/>
    </ligand>
</feature>
<dbReference type="Pfam" id="PF02661">
    <property type="entry name" value="Fic"/>
    <property type="match status" value="1"/>
</dbReference>
<evidence type="ECO:0000259" key="4">
    <source>
        <dbReference type="PROSITE" id="PS51459"/>
    </source>
</evidence>
<dbReference type="PIRSF" id="PIRSF038925">
    <property type="entry name" value="AMP-prot_trans"/>
    <property type="match status" value="1"/>
</dbReference>
<dbReference type="AlphaFoldDB" id="A0A2H0WLM5"/>
<organism evidence="5 6">
    <name type="scientific">Candidatus Tagabacteria bacterium CG09_land_8_20_14_0_10_41_14</name>
    <dbReference type="NCBI Taxonomy" id="1975021"/>
    <lineage>
        <taxon>Bacteria</taxon>
        <taxon>Candidatus Tagaibacteriota</taxon>
    </lineage>
</organism>
<feature type="binding site" evidence="1">
    <location>
        <position position="197"/>
    </location>
    <ligand>
        <name>ATP</name>
        <dbReference type="ChEBI" id="CHEBI:30616"/>
    </ligand>
</feature>
<proteinExistence type="predicted"/>